<keyword evidence="4 9" id="KW-0479">Metal-binding</keyword>
<dbReference type="PIRSF" id="PIRSF000722">
    <property type="entry name" value="Acetate_prop_kin"/>
    <property type="match status" value="1"/>
</dbReference>
<dbReference type="GO" id="GO:0005829">
    <property type="term" value="C:cytosol"/>
    <property type="evidence" value="ECO:0007669"/>
    <property type="project" value="TreeGrafter"/>
</dbReference>
<comment type="subcellular location">
    <subcellularLocation>
        <location evidence="9">Cytoplasm</location>
    </subcellularLocation>
</comment>
<feature type="binding site" evidence="9">
    <location>
        <position position="377"/>
    </location>
    <ligand>
        <name>Mg(2+)</name>
        <dbReference type="ChEBI" id="CHEBI:18420"/>
    </ligand>
</feature>
<comment type="pathway">
    <text evidence="9">Metabolic intermediate biosynthesis; acetyl-CoA biosynthesis; acetyl-CoA from acetate: step 1/2.</text>
</comment>
<dbReference type="Pfam" id="PF00871">
    <property type="entry name" value="Acetate_kinase"/>
    <property type="match status" value="1"/>
</dbReference>
<comment type="caution">
    <text evidence="11">The sequence shown here is derived from an EMBL/GenBank/DDBJ whole genome shotgun (WGS) entry which is preliminary data.</text>
</comment>
<comment type="cofactor">
    <cofactor evidence="9">
        <name>Mg(2+)</name>
        <dbReference type="ChEBI" id="CHEBI:18420"/>
    </cofactor>
    <cofactor evidence="9">
        <name>Mn(2+)</name>
        <dbReference type="ChEBI" id="CHEBI:29035"/>
    </cofactor>
    <text evidence="9">Mg(2+). Can also accept Mn(2+).</text>
</comment>
<dbReference type="PRINTS" id="PR00471">
    <property type="entry name" value="ACETATEKNASE"/>
</dbReference>
<dbReference type="GO" id="GO:0006085">
    <property type="term" value="P:acetyl-CoA biosynthetic process"/>
    <property type="evidence" value="ECO:0007669"/>
    <property type="project" value="UniProtKB-UniRule"/>
</dbReference>
<dbReference type="InterPro" id="IPR023865">
    <property type="entry name" value="Aliphatic_acid_kinase_CS"/>
</dbReference>
<dbReference type="AlphaFoldDB" id="A0AAX2QM02"/>
<dbReference type="SUPFAM" id="SSF53067">
    <property type="entry name" value="Actin-like ATPase domain"/>
    <property type="match status" value="2"/>
</dbReference>
<dbReference type="HAMAP" id="MF_00020">
    <property type="entry name" value="Acetate_kinase"/>
    <property type="match status" value="1"/>
</dbReference>
<evidence type="ECO:0000256" key="8">
    <source>
        <dbReference type="ARBA" id="ARBA00022842"/>
    </source>
</evidence>
<evidence type="ECO:0000256" key="4">
    <source>
        <dbReference type="ARBA" id="ARBA00022723"/>
    </source>
</evidence>
<comment type="catalytic activity">
    <reaction evidence="9">
        <text>acetate + ATP = acetyl phosphate + ADP</text>
        <dbReference type="Rhea" id="RHEA:11352"/>
        <dbReference type="ChEBI" id="CHEBI:22191"/>
        <dbReference type="ChEBI" id="CHEBI:30089"/>
        <dbReference type="ChEBI" id="CHEBI:30616"/>
        <dbReference type="ChEBI" id="CHEBI:456216"/>
        <dbReference type="EC" id="2.7.2.1"/>
    </reaction>
</comment>
<keyword evidence="5 9" id="KW-0547">Nucleotide-binding</keyword>
<dbReference type="NCBIfam" id="NF005462">
    <property type="entry name" value="PRK07058.1"/>
    <property type="match status" value="1"/>
</dbReference>
<reference evidence="11 12" key="1">
    <citation type="submission" date="2019-03" db="EMBL/GenBank/DDBJ databases">
        <title>Genomic Encyclopedia of Type Strains, Phase IV (KMG-V): Genome sequencing to study the core and pangenomes of soil and plant-associated prokaryotes.</title>
        <authorList>
            <person name="Whitman W."/>
        </authorList>
    </citation>
    <scope>NUCLEOTIDE SEQUENCE [LARGE SCALE GENOMIC DNA]</scope>
    <source>
        <strain evidence="11 12">FB403</strain>
    </source>
</reference>
<name>A0AAX2QM02_9HYPH</name>
<dbReference type="PANTHER" id="PTHR21060:SF21">
    <property type="entry name" value="ACETATE KINASE"/>
    <property type="match status" value="1"/>
</dbReference>
<keyword evidence="3 9" id="KW-0808">Transferase</keyword>
<dbReference type="InterPro" id="IPR000890">
    <property type="entry name" value="Aliphatic_acid_kin_short-chain"/>
</dbReference>
<dbReference type="PANTHER" id="PTHR21060">
    <property type="entry name" value="ACETATE KINASE"/>
    <property type="match status" value="1"/>
</dbReference>
<protein>
    <recommendedName>
        <fullName evidence="9">Acetate kinase</fullName>
        <ecNumber evidence="9">2.7.2.1</ecNumber>
    </recommendedName>
    <alternativeName>
        <fullName evidence="9">Acetokinase</fullName>
    </alternativeName>
</protein>
<dbReference type="NCBIfam" id="TIGR00016">
    <property type="entry name" value="ackA"/>
    <property type="match status" value="1"/>
</dbReference>
<dbReference type="RefSeq" id="WP_132612210.1">
    <property type="nucleotide sequence ID" value="NZ_CP088090.1"/>
</dbReference>
<dbReference type="PROSITE" id="PS01076">
    <property type="entry name" value="ACETATE_KINASE_2"/>
    <property type="match status" value="1"/>
</dbReference>
<evidence type="ECO:0000256" key="1">
    <source>
        <dbReference type="ARBA" id="ARBA00008748"/>
    </source>
</evidence>
<feature type="binding site" evidence="9">
    <location>
        <position position="18"/>
    </location>
    <ligand>
        <name>ATP</name>
        <dbReference type="ChEBI" id="CHEBI:30616"/>
    </ligand>
</feature>
<comment type="function">
    <text evidence="9">Catalyzes the formation of acetyl phosphate from acetate and ATP. Can also catalyze the reverse reaction.</text>
</comment>
<dbReference type="Proteomes" id="UP000295021">
    <property type="component" value="Unassembled WGS sequence"/>
</dbReference>
<feature type="site" description="Transition state stabilizer" evidence="9">
    <location>
        <position position="239"/>
    </location>
</feature>
<sequence>METTDLLLTFNAGSSTVKIGIFAIDGAEARRIGKGVIDFRAEPLALRLTKGRQTVERPLKAEVTDDLHGVIDETFALLADDFDMTATRAAGHRVVHGGDRFTRAIALDAAAIDAVDALTPLAPLHQPQALRFIRALRHLKPHLAQTASFDTAFHATQDDLVRRFAIPRALHDEGIKRYGFHGLSYKFIAGELRRQAPRAAKVVVAHLGSGASLCALDDGVSRDCSMGFSTLDGTPMATRPGWLDPGVILHLAGQKKQSLEEIEDLLYHRCGLLGVSGISADTRELVKDGRPEARQAIDLFTLRIAGEIGRMAATLSGLDAIVFTAGIGEHQPEIREGVAKRLSWLGLAIDEKANAANDFTISTRESRIAAHVIATDEEQIIADEALTVLRGADPDQQLAGISR</sequence>
<dbReference type="GO" id="GO:0005524">
    <property type="term" value="F:ATP binding"/>
    <property type="evidence" value="ECO:0007669"/>
    <property type="project" value="UniProtKB-KW"/>
</dbReference>
<dbReference type="GO" id="GO:0000287">
    <property type="term" value="F:magnesium ion binding"/>
    <property type="evidence" value="ECO:0007669"/>
    <property type="project" value="UniProtKB-UniRule"/>
</dbReference>
<dbReference type="GeneID" id="67486806"/>
<dbReference type="GO" id="GO:0006083">
    <property type="term" value="P:acetate metabolic process"/>
    <property type="evidence" value="ECO:0007669"/>
    <property type="project" value="TreeGrafter"/>
</dbReference>
<evidence type="ECO:0000313" key="12">
    <source>
        <dbReference type="Proteomes" id="UP000295021"/>
    </source>
</evidence>
<dbReference type="InterPro" id="IPR043129">
    <property type="entry name" value="ATPase_NBD"/>
</dbReference>
<evidence type="ECO:0000256" key="9">
    <source>
        <dbReference type="HAMAP-Rule" id="MF_00020"/>
    </source>
</evidence>
<dbReference type="Gene3D" id="3.30.420.40">
    <property type="match status" value="2"/>
</dbReference>
<evidence type="ECO:0000313" key="11">
    <source>
        <dbReference type="EMBL" id="TCU22556.1"/>
    </source>
</evidence>
<dbReference type="InterPro" id="IPR004372">
    <property type="entry name" value="Ac/propionate_kinase"/>
</dbReference>
<evidence type="ECO:0000256" key="2">
    <source>
        <dbReference type="ARBA" id="ARBA00022490"/>
    </source>
</evidence>
<evidence type="ECO:0000256" key="7">
    <source>
        <dbReference type="ARBA" id="ARBA00022840"/>
    </source>
</evidence>
<dbReference type="EC" id="2.7.2.1" evidence="9"/>
<keyword evidence="8 9" id="KW-0460">Magnesium</keyword>
<evidence type="ECO:0000256" key="5">
    <source>
        <dbReference type="ARBA" id="ARBA00022741"/>
    </source>
</evidence>
<keyword evidence="7 9" id="KW-0067">ATP-binding</keyword>
<dbReference type="GO" id="GO:0008776">
    <property type="term" value="F:acetate kinase activity"/>
    <property type="evidence" value="ECO:0007669"/>
    <property type="project" value="UniProtKB-UniRule"/>
</dbReference>
<gene>
    <name evidence="9" type="primary">ackA</name>
    <name evidence="11" type="ORF">EV131_10830</name>
</gene>
<feature type="binding site" evidence="9">
    <location>
        <position position="11"/>
    </location>
    <ligand>
        <name>Mg(2+)</name>
        <dbReference type="ChEBI" id="CHEBI:18420"/>
    </ligand>
</feature>
<feature type="binding site" evidence="9">
    <location>
        <position position="93"/>
    </location>
    <ligand>
        <name>substrate</name>
    </ligand>
</feature>
<organism evidence="11 12">
    <name type="scientific">Rhizobium laguerreae</name>
    <dbReference type="NCBI Taxonomy" id="1076926"/>
    <lineage>
        <taxon>Bacteria</taxon>
        <taxon>Pseudomonadati</taxon>
        <taxon>Pseudomonadota</taxon>
        <taxon>Alphaproteobacteria</taxon>
        <taxon>Hyphomicrobiales</taxon>
        <taxon>Rhizobiaceae</taxon>
        <taxon>Rhizobium/Agrobacterium group</taxon>
        <taxon>Rhizobium</taxon>
    </lineage>
</organism>
<keyword evidence="6 9" id="KW-0418">Kinase</keyword>
<feature type="binding site" evidence="9">
    <location>
        <begin position="206"/>
        <end position="210"/>
    </location>
    <ligand>
        <name>ATP</name>
        <dbReference type="ChEBI" id="CHEBI:30616"/>
    </ligand>
</feature>
<evidence type="ECO:0000256" key="3">
    <source>
        <dbReference type="ARBA" id="ARBA00022679"/>
    </source>
</evidence>
<dbReference type="EMBL" id="SMBI01000008">
    <property type="protein sequence ID" value="TCU22556.1"/>
    <property type="molecule type" value="Genomic_DNA"/>
</dbReference>
<feature type="active site" description="Proton donor/acceptor" evidence="9">
    <location>
        <position position="150"/>
    </location>
</feature>
<comment type="similarity">
    <text evidence="1 9 10">Belongs to the acetokinase family.</text>
</comment>
<evidence type="ECO:0000256" key="10">
    <source>
        <dbReference type="RuleBase" id="RU003835"/>
    </source>
</evidence>
<feature type="binding site" evidence="9">
    <location>
        <begin position="326"/>
        <end position="330"/>
    </location>
    <ligand>
        <name>ATP</name>
        <dbReference type="ChEBI" id="CHEBI:30616"/>
    </ligand>
</feature>
<feature type="binding site" evidence="9">
    <location>
        <begin position="281"/>
        <end position="283"/>
    </location>
    <ligand>
        <name>ATP</name>
        <dbReference type="ChEBI" id="CHEBI:30616"/>
    </ligand>
</feature>
<comment type="subunit">
    <text evidence="9">Homodimer.</text>
</comment>
<feature type="site" description="Transition state stabilizer" evidence="9">
    <location>
        <position position="181"/>
    </location>
</feature>
<proteinExistence type="inferred from homology"/>
<evidence type="ECO:0000256" key="6">
    <source>
        <dbReference type="ARBA" id="ARBA00022777"/>
    </source>
</evidence>
<keyword evidence="2 9" id="KW-0963">Cytoplasm</keyword>
<accession>A0AAX2QM02</accession>